<reference evidence="1 2" key="1">
    <citation type="submission" date="2019-08" db="EMBL/GenBank/DDBJ databases">
        <title>Hyperibacter terrae gen. nov., sp. nov. and Hyperibacter viscosus sp. nov., two new members in the family Rhodospirillaceae isolated from the rhizosphere of Hypericum perforatum.</title>
        <authorList>
            <person name="Noviana Z."/>
        </authorList>
    </citation>
    <scope>NUCLEOTIDE SEQUENCE [LARGE SCALE GENOMIC DNA]</scope>
    <source>
        <strain evidence="1 2">R5913</strain>
    </source>
</reference>
<keyword evidence="2" id="KW-1185">Reference proteome</keyword>
<organism evidence="1 2">
    <name type="scientific">Hypericibacter terrae</name>
    <dbReference type="NCBI Taxonomy" id="2602015"/>
    <lineage>
        <taxon>Bacteria</taxon>
        <taxon>Pseudomonadati</taxon>
        <taxon>Pseudomonadota</taxon>
        <taxon>Alphaproteobacteria</taxon>
        <taxon>Rhodospirillales</taxon>
        <taxon>Dongiaceae</taxon>
        <taxon>Hypericibacter</taxon>
    </lineage>
</organism>
<evidence type="ECO:0008006" key="3">
    <source>
        <dbReference type="Google" id="ProtNLM"/>
    </source>
</evidence>
<dbReference type="EMBL" id="CP042906">
    <property type="protein sequence ID" value="QEX16140.1"/>
    <property type="molecule type" value="Genomic_DNA"/>
</dbReference>
<sequence length="62" mass="7111">MINTRYKKLSGVHAGQLYVVVGPSSEIESPVRWVLHNEVDKKDRPIVAEDELNDPRKWLPLS</sequence>
<evidence type="ECO:0000313" key="1">
    <source>
        <dbReference type="EMBL" id="QEX16140.1"/>
    </source>
</evidence>
<accession>A0A5J6MIM0</accession>
<protein>
    <recommendedName>
        <fullName evidence="3">DUF1653 domain-containing protein</fullName>
    </recommendedName>
</protein>
<evidence type="ECO:0000313" key="2">
    <source>
        <dbReference type="Proteomes" id="UP000326202"/>
    </source>
</evidence>
<proteinExistence type="predicted"/>
<dbReference type="AlphaFoldDB" id="A0A5J6MIM0"/>
<dbReference type="OrthoDB" id="8481346at2"/>
<name>A0A5J6MIM0_9PROT</name>
<dbReference type="RefSeq" id="WP_151176534.1">
    <property type="nucleotide sequence ID" value="NZ_CP042906.1"/>
</dbReference>
<dbReference type="Proteomes" id="UP000326202">
    <property type="component" value="Chromosome"/>
</dbReference>
<gene>
    <name evidence="1" type="ORF">FRZ44_14320</name>
</gene>
<dbReference type="KEGG" id="htq:FRZ44_14320"/>